<sequence>MEKYHVNYTKQRDFFAHKLHHKHDMVGVINHTQQFNDARMGQRLHKSNKIQHSHNEQQRLVHKLTCRRTETSWSCVQSFHLTFLQEEEPFL</sequence>
<evidence type="ECO:0000313" key="2">
    <source>
        <dbReference type="Proteomes" id="UP001163321"/>
    </source>
</evidence>
<keyword evidence="2" id="KW-1185">Reference proteome</keyword>
<evidence type="ECO:0000313" key="1">
    <source>
        <dbReference type="EMBL" id="KAI9919588.1"/>
    </source>
</evidence>
<dbReference type="EMBL" id="CM047590">
    <property type="protein sequence ID" value="KAI9919588.1"/>
    <property type="molecule type" value="Genomic_DNA"/>
</dbReference>
<gene>
    <name evidence="1" type="ORF">PsorP6_017598</name>
</gene>
<comment type="caution">
    <text evidence="1">The sequence shown here is derived from an EMBL/GenBank/DDBJ whole genome shotgun (WGS) entry which is preliminary data.</text>
</comment>
<dbReference type="Proteomes" id="UP001163321">
    <property type="component" value="Chromosome 11"/>
</dbReference>
<accession>A0ACC0WNC2</accession>
<organism evidence="1 2">
    <name type="scientific">Peronosclerospora sorghi</name>
    <dbReference type="NCBI Taxonomy" id="230839"/>
    <lineage>
        <taxon>Eukaryota</taxon>
        <taxon>Sar</taxon>
        <taxon>Stramenopiles</taxon>
        <taxon>Oomycota</taxon>
        <taxon>Peronosporomycetes</taxon>
        <taxon>Peronosporales</taxon>
        <taxon>Peronosporaceae</taxon>
        <taxon>Peronosclerospora</taxon>
    </lineage>
</organism>
<proteinExistence type="predicted"/>
<name>A0ACC0WNC2_9STRA</name>
<protein>
    <submittedName>
        <fullName evidence="1">Uncharacterized protein</fullName>
    </submittedName>
</protein>
<reference evidence="1 2" key="1">
    <citation type="journal article" date="2022" name="bioRxiv">
        <title>The genome of the oomycete Peronosclerospora sorghi, a cosmopolitan pathogen of maize and sorghum, is inflated with dispersed pseudogenes.</title>
        <authorList>
            <person name="Fletcher K."/>
            <person name="Martin F."/>
            <person name="Isakeit T."/>
            <person name="Cavanaugh K."/>
            <person name="Magill C."/>
            <person name="Michelmore R."/>
        </authorList>
    </citation>
    <scope>NUCLEOTIDE SEQUENCE [LARGE SCALE GENOMIC DNA]</scope>
    <source>
        <strain evidence="1">P6</strain>
    </source>
</reference>